<dbReference type="PATRIC" id="fig|1291734.4.peg.271"/>
<reference evidence="4 5" key="1">
    <citation type="journal article" date="2015" name="Genome Announc.">
        <title>Expanding the biotechnology potential of lactobacilli through comparative genomics of 213 strains and associated genera.</title>
        <authorList>
            <person name="Sun Z."/>
            <person name="Harris H.M."/>
            <person name="McCann A."/>
            <person name="Guo C."/>
            <person name="Argimon S."/>
            <person name="Zhang W."/>
            <person name="Yang X."/>
            <person name="Jeffery I.B."/>
            <person name="Cooney J.C."/>
            <person name="Kagawa T.F."/>
            <person name="Liu W."/>
            <person name="Song Y."/>
            <person name="Salvetti E."/>
            <person name="Wrobel A."/>
            <person name="Rasinkangas P."/>
            <person name="Parkhill J."/>
            <person name="Rea M.C."/>
            <person name="O'Sullivan O."/>
            <person name="Ritari J."/>
            <person name="Douillard F.P."/>
            <person name="Paul Ross R."/>
            <person name="Yang R."/>
            <person name="Briner A.E."/>
            <person name="Felis G.E."/>
            <person name="de Vos W.M."/>
            <person name="Barrangou R."/>
            <person name="Klaenhammer T.R."/>
            <person name="Caufield P.W."/>
            <person name="Cui Y."/>
            <person name="Zhang H."/>
            <person name="O'Toole P.W."/>
        </authorList>
    </citation>
    <scope>NUCLEOTIDE SEQUENCE [LARGE SCALE GENOMIC DNA]</scope>
    <source>
        <strain evidence="4 5">JCM 17158</strain>
    </source>
</reference>
<dbReference type="SUPFAM" id="SSF53756">
    <property type="entry name" value="UDP-Glycosyltransferase/glycogen phosphorylase"/>
    <property type="match status" value="1"/>
</dbReference>
<dbReference type="EMBL" id="AZDJ01000030">
    <property type="protein sequence ID" value="KRK71078.1"/>
    <property type="molecule type" value="Genomic_DNA"/>
</dbReference>
<accession>A0A0R1JIE3</accession>
<dbReference type="Gene3D" id="3.40.50.2000">
    <property type="entry name" value="Glycogen Phosphorylase B"/>
    <property type="match status" value="2"/>
</dbReference>
<organism evidence="4 5">
    <name type="scientific">Lacticaseibacillus nasuensis JCM 17158</name>
    <dbReference type="NCBI Taxonomy" id="1291734"/>
    <lineage>
        <taxon>Bacteria</taxon>
        <taxon>Bacillati</taxon>
        <taxon>Bacillota</taxon>
        <taxon>Bacilli</taxon>
        <taxon>Lactobacillales</taxon>
        <taxon>Lactobacillaceae</taxon>
        <taxon>Lacticaseibacillus</taxon>
    </lineage>
</organism>
<keyword evidence="5" id="KW-1185">Reference proteome</keyword>
<evidence type="ECO:0000256" key="1">
    <source>
        <dbReference type="ARBA" id="ARBA00022679"/>
    </source>
</evidence>
<dbReference type="Proteomes" id="UP000051804">
    <property type="component" value="Unassembled WGS sequence"/>
</dbReference>
<evidence type="ECO:0000313" key="5">
    <source>
        <dbReference type="Proteomes" id="UP000051804"/>
    </source>
</evidence>
<dbReference type="STRING" id="1291734.FD02_GL000263"/>
<name>A0A0R1JIE3_9LACO</name>
<dbReference type="PIRSF" id="PIRSF007023">
    <property type="entry name" value="UDP-Galf_transf"/>
    <property type="match status" value="1"/>
</dbReference>
<evidence type="ECO:0000259" key="3">
    <source>
        <dbReference type="Pfam" id="PF26337"/>
    </source>
</evidence>
<feature type="domain" description="Glucosyltransferase 3-like C-terminal" evidence="3">
    <location>
        <begin position="181"/>
        <end position="342"/>
    </location>
</feature>
<proteinExistence type="predicted"/>
<evidence type="ECO:0000259" key="2">
    <source>
        <dbReference type="Pfam" id="PF26334"/>
    </source>
</evidence>
<comment type="caution">
    <text evidence="4">The sequence shown here is derived from an EMBL/GenBank/DDBJ whole genome shotgun (WGS) entry which is preliminary data.</text>
</comment>
<dbReference type="InterPro" id="IPR058592">
    <property type="entry name" value="Gtf3_C"/>
</dbReference>
<feature type="domain" description="Glucosyltransferase 3-like N-terminal" evidence="2">
    <location>
        <begin position="18"/>
        <end position="159"/>
    </location>
</feature>
<gene>
    <name evidence="4" type="ORF">FD02_GL000263</name>
</gene>
<sequence length="353" mass="39312">MRANGGFAAWHAEENMNYVISPLQAPTDQAVVKPKQDVSHFLAEIGFRELFLSRYVNYNDENWRSEILGMISTVRRGDVVIYQTPTYAVPEVEAAVVELVHNQQAKLVAFVHDVEYLRFPQWYDASNNLQFLKSFDALIVGTKAIAERLRQDGVDIPMIPSGPWAYQQPIAYRTPQFSHTLHYAGNLVDWKAGFLQNVDPTLHIKVYGSADGEPNLPVQPAASVELLGSYHQEELGLALNDGFGLIWDADRYDHFADYSKLCMSHKFSLYLSLGLPIVTYADSAIGQYVKDNGLGLVVDSLQALPAALAAVDEAQYAALVDRIKPFSDLIRHGRHNQLAALQAVLAVSHALPF</sequence>
<dbReference type="AlphaFoldDB" id="A0A0R1JIE3"/>
<dbReference type="Pfam" id="PF26337">
    <property type="entry name" value="Gtf3_C"/>
    <property type="match status" value="1"/>
</dbReference>
<evidence type="ECO:0000313" key="4">
    <source>
        <dbReference type="EMBL" id="KRK71078.1"/>
    </source>
</evidence>
<dbReference type="Pfam" id="PF26334">
    <property type="entry name" value="Gtf3_N"/>
    <property type="match status" value="1"/>
</dbReference>
<protein>
    <recommendedName>
        <fullName evidence="6">Beta-1,6-galactofuranosyltransferase</fullName>
    </recommendedName>
</protein>
<dbReference type="InterPro" id="IPR058591">
    <property type="entry name" value="Gtf3_N"/>
</dbReference>
<keyword evidence="1" id="KW-0808">Transferase</keyword>
<evidence type="ECO:0008006" key="6">
    <source>
        <dbReference type="Google" id="ProtNLM"/>
    </source>
</evidence>